<name>A0A9W6Y410_9STRA</name>
<dbReference type="OrthoDB" id="125830at2759"/>
<dbReference type="Proteomes" id="UP001165121">
    <property type="component" value="Unassembled WGS sequence"/>
</dbReference>
<organism evidence="2 3">
    <name type="scientific">Phytophthora fragariaefolia</name>
    <dbReference type="NCBI Taxonomy" id="1490495"/>
    <lineage>
        <taxon>Eukaryota</taxon>
        <taxon>Sar</taxon>
        <taxon>Stramenopiles</taxon>
        <taxon>Oomycota</taxon>
        <taxon>Peronosporomycetes</taxon>
        <taxon>Peronosporales</taxon>
        <taxon>Peronosporaceae</taxon>
        <taxon>Phytophthora</taxon>
    </lineage>
</organism>
<proteinExistence type="predicted"/>
<keyword evidence="3" id="KW-1185">Reference proteome</keyword>
<feature type="region of interest" description="Disordered" evidence="1">
    <location>
        <begin position="170"/>
        <end position="200"/>
    </location>
</feature>
<dbReference type="AlphaFoldDB" id="A0A9W6Y410"/>
<dbReference type="EMBL" id="BSXT01002943">
    <property type="protein sequence ID" value="GMF51740.1"/>
    <property type="molecule type" value="Genomic_DNA"/>
</dbReference>
<feature type="compositionally biased region" description="Basic and acidic residues" evidence="1">
    <location>
        <begin position="284"/>
        <end position="308"/>
    </location>
</feature>
<evidence type="ECO:0000313" key="3">
    <source>
        <dbReference type="Proteomes" id="UP001165121"/>
    </source>
</evidence>
<feature type="region of interest" description="Disordered" evidence="1">
    <location>
        <begin position="74"/>
        <end position="94"/>
    </location>
</feature>
<reference evidence="2" key="1">
    <citation type="submission" date="2023-04" db="EMBL/GenBank/DDBJ databases">
        <title>Phytophthora fragariaefolia NBRC 109709.</title>
        <authorList>
            <person name="Ichikawa N."/>
            <person name="Sato H."/>
            <person name="Tonouchi N."/>
        </authorList>
    </citation>
    <scope>NUCLEOTIDE SEQUENCE</scope>
    <source>
        <strain evidence="2">NBRC 109709</strain>
    </source>
</reference>
<evidence type="ECO:0000313" key="2">
    <source>
        <dbReference type="EMBL" id="GMF51740.1"/>
    </source>
</evidence>
<evidence type="ECO:0000256" key="1">
    <source>
        <dbReference type="SAM" id="MobiDB-lite"/>
    </source>
</evidence>
<feature type="region of interest" description="Disordered" evidence="1">
    <location>
        <begin position="133"/>
        <end position="154"/>
    </location>
</feature>
<accession>A0A9W6Y410</accession>
<gene>
    <name evidence="2" type="ORF">Pfra01_002101500</name>
</gene>
<sequence length="456" mass="52024">MNCRIGFLLGYRKDVVGCHVYFPTEHKKGFVSDVEINEAIKYKDRVERGYRIKVNRWLQTFNEFIEEGEFDDFENGEEDNLANSDDDDSSQQVDCDVDSECVEVTDVEMENGESVGESNDYDPTNAWQGRLRKTQEGENARNVAEPDINLNAESNKIENVDASGSSVDAVSIDHIGDDDDQSDQSDQSGHSEQNDNDDDIESEIAPSMAHFTELDTVVDAASSVSINYDNLLDPADEREACEERTGELVPVTNHEVVIVPEQIIGHRRPRDLDVRRTRERKRNKVDVKRVKETPSRRPGLRERDERRPPQRYDDYVVYSAFRAMHTDRRGDGGIRANDVKIPRTRREALRSKYGALWQAAMDKQVAALRAKGVLKMIPKRELPEGQSLLKTMWVYDLKTDHLGYVVEFRARIVGRGDKQRPGLDYTGRSLQLHAWQPSECLSRCAPSCSYRFTNAT</sequence>
<feature type="region of interest" description="Disordered" evidence="1">
    <location>
        <begin position="274"/>
        <end position="308"/>
    </location>
</feature>
<protein>
    <submittedName>
        <fullName evidence="2">Unnamed protein product</fullName>
    </submittedName>
</protein>
<comment type="caution">
    <text evidence="2">The sequence shown here is derived from an EMBL/GenBank/DDBJ whole genome shotgun (WGS) entry which is preliminary data.</text>
</comment>